<dbReference type="Pfam" id="PF03168">
    <property type="entry name" value="LEA_2"/>
    <property type="match status" value="2"/>
</dbReference>
<dbReference type="Proteomes" id="UP000199126">
    <property type="component" value="Unassembled WGS sequence"/>
</dbReference>
<reference evidence="4" key="1">
    <citation type="submission" date="2016-10" db="EMBL/GenBank/DDBJ databases">
        <authorList>
            <person name="Varghese N."/>
            <person name="Submissions S."/>
        </authorList>
    </citation>
    <scope>NUCLEOTIDE SEQUENCE [LARGE SCALE GENOMIC DNA]</scope>
    <source>
        <strain evidence="4">CGMCC 1.10121</strain>
    </source>
</reference>
<dbReference type="AlphaFoldDB" id="A0A1H8SCF2"/>
<dbReference type="InterPro" id="IPR004864">
    <property type="entry name" value="LEA_2"/>
</dbReference>
<dbReference type="InterPro" id="IPR013783">
    <property type="entry name" value="Ig-like_fold"/>
</dbReference>
<organism evidence="3 4">
    <name type="scientific">Halogranum amylolyticum</name>
    <dbReference type="NCBI Taxonomy" id="660520"/>
    <lineage>
        <taxon>Archaea</taxon>
        <taxon>Methanobacteriati</taxon>
        <taxon>Methanobacteriota</taxon>
        <taxon>Stenosarchaea group</taxon>
        <taxon>Halobacteria</taxon>
        <taxon>Halobacteriales</taxon>
        <taxon>Haloferacaceae</taxon>
    </lineage>
</organism>
<keyword evidence="4" id="KW-1185">Reference proteome</keyword>
<dbReference type="SUPFAM" id="SSF117070">
    <property type="entry name" value="LEA14-like"/>
    <property type="match status" value="2"/>
</dbReference>
<proteinExistence type="predicted"/>
<feature type="domain" description="Water stress and hypersensitive response" evidence="2">
    <location>
        <begin position="159"/>
        <end position="278"/>
    </location>
</feature>
<dbReference type="EMBL" id="FODV01000005">
    <property type="protein sequence ID" value="SEO76719.1"/>
    <property type="molecule type" value="Genomic_DNA"/>
</dbReference>
<dbReference type="InterPro" id="IPR013990">
    <property type="entry name" value="WHy-dom"/>
</dbReference>
<dbReference type="OrthoDB" id="105458at2157"/>
<name>A0A1H8SCF2_9EURY</name>
<evidence type="ECO:0000313" key="4">
    <source>
        <dbReference type="Proteomes" id="UP000199126"/>
    </source>
</evidence>
<dbReference type="RefSeq" id="WP_089823972.1">
    <property type="nucleotide sequence ID" value="NZ_FODV01000005.1"/>
</dbReference>
<evidence type="ECO:0000259" key="2">
    <source>
        <dbReference type="SMART" id="SM00769"/>
    </source>
</evidence>
<accession>A0A1H8SCF2</accession>
<evidence type="ECO:0000256" key="1">
    <source>
        <dbReference type="SAM" id="MobiDB-lite"/>
    </source>
</evidence>
<gene>
    <name evidence="3" type="ORF">SAMN04487948_1057</name>
</gene>
<dbReference type="Gene3D" id="2.60.40.10">
    <property type="entry name" value="Immunoglobulins"/>
    <property type="match status" value="2"/>
</dbReference>
<dbReference type="GO" id="GO:0009269">
    <property type="term" value="P:response to desiccation"/>
    <property type="evidence" value="ECO:0007669"/>
    <property type="project" value="InterPro"/>
</dbReference>
<dbReference type="SMART" id="SM00769">
    <property type="entry name" value="WHy"/>
    <property type="match status" value="1"/>
</dbReference>
<protein>
    <submittedName>
        <fullName evidence="3">LEA14-like dessication related protein</fullName>
    </submittedName>
</protein>
<feature type="region of interest" description="Disordered" evidence="1">
    <location>
        <begin position="287"/>
        <end position="368"/>
    </location>
</feature>
<feature type="compositionally biased region" description="Low complexity" evidence="1">
    <location>
        <begin position="332"/>
        <end position="357"/>
    </location>
</feature>
<evidence type="ECO:0000313" key="3">
    <source>
        <dbReference type="EMBL" id="SEO76719.1"/>
    </source>
</evidence>
<feature type="compositionally biased region" description="Low complexity" evidence="1">
    <location>
        <begin position="305"/>
        <end position="322"/>
    </location>
</feature>
<sequence>MFEKWKVSLIGVVLLVGVVGGTVALGVVGTPSVTRVENRFGSVNETATVVESDLQVSNPNPLGVTLGGLSVDYAVSMNDVEMAHGKKASVDIERGNSTLPFATTMRVDANIHSSLVDRSFGAPQVERSVETDIISEFNSTETRPVNADAALISDPVLYVNETSARWGTVNESATPIAMEFTMYNPKSYPIPISEVGYTVTMNDITVGNGTSAQSYVVPARSERTVETRTTIENPTLDEWWVSHLEANQRTDLEIDFYAKIDVSGETVRVPLDELTYTETVETDLFGTKGETAVGAETETDGGDGATSTAATTPDADETTTTATDDEPDADGGDSPATPTATPTSTSQDDSTTTDDGGLLSDRRAPPTV</sequence>